<reference evidence="3 4" key="1">
    <citation type="submission" date="2024-08" db="EMBL/GenBank/DDBJ databases">
        <authorList>
            <person name="Cucini C."/>
            <person name="Frati F."/>
        </authorList>
    </citation>
    <scope>NUCLEOTIDE SEQUENCE [LARGE SCALE GENOMIC DNA]</scope>
</reference>
<feature type="transmembrane region" description="Helical" evidence="2">
    <location>
        <begin position="12"/>
        <end position="30"/>
    </location>
</feature>
<evidence type="ECO:0000256" key="1">
    <source>
        <dbReference type="SAM" id="MobiDB-lite"/>
    </source>
</evidence>
<dbReference type="EMBL" id="CAXLJM020000034">
    <property type="protein sequence ID" value="CAL8103014.1"/>
    <property type="molecule type" value="Genomic_DNA"/>
</dbReference>
<keyword evidence="2" id="KW-0812">Transmembrane</keyword>
<feature type="region of interest" description="Disordered" evidence="1">
    <location>
        <begin position="93"/>
        <end position="116"/>
    </location>
</feature>
<protein>
    <submittedName>
        <fullName evidence="3">Uncharacterized protein</fullName>
    </submittedName>
</protein>
<accession>A0ABP1QHB2</accession>
<name>A0ABP1QHB2_9HEXA</name>
<feature type="region of interest" description="Disordered" evidence="1">
    <location>
        <begin position="137"/>
        <end position="161"/>
    </location>
</feature>
<gene>
    <name evidence="3" type="ORF">ODALV1_LOCUS11323</name>
</gene>
<comment type="caution">
    <text evidence="3">The sequence shown here is derived from an EMBL/GenBank/DDBJ whole genome shotgun (WGS) entry which is preliminary data.</text>
</comment>
<keyword evidence="2" id="KW-0472">Membrane</keyword>
<keyword evidence="4" id="KW-1185">Reference proteome</keyword>
<feature type="compositionally biased region" description="Basic and acidic residues" evidence="1">
    <location>
        <begin position="107"/>
        <end position="116"/>
    </location>
</feature>
<organism evidence="3 4">
    <name type="scientific">Orchesella dallaii</name>
    <dbReference type="NCBI Taxonomy" id="48710"/>
    <lineage>
        <taxon>Eukaryota</taxon>
        <taxon>Metazoa</taxon>
        <taxon>Ecdysozoa</taxon>
        <taxon>Arthropoda</taxon>
        <taxon>Hexapoda</taxon>
        <taxon>Collembola</taxon>
        <taxon>Entomobryomorpha</taxon>
        <taxon>Entomobryoidea</taxon>
        <taxon>Orchesellidae</taxon>
        <taxon>Orchesellinae</taxon>
        <taxon>Orchesella</taxon>
    </lineage>
</organism>
<evidence type="ECO:0000313" key="3">
    <source>
        <dbReference type="EMBL" id="CAL8103014.1"/>
    </source>
</evidence>
<proteinExistence type="predicted"/>
<evidence type="ECO:0000256" key="2">
    <source>
        <dbReference type="SAM" id="Phobius"/>
    </source>
</evidence>
<evidence type="ECO:0000313" key="4">
    <source>
        <dbReference type="Proteomes" id="UP001642540"/>
    </source>
</evidence>
<dbReference type="Proteomes" id="UP001642540">
    <property type="component" value="Unassembled WGS sequence"/>
</dbReference>
<keyword evidence="2" id="KW-1133">Transmembrane helix</keyword>
<sequence length="161" mass="17346">MSTRGQSRKCSFPTSGVVKIVLFIYLIPGLSSIAKTLSESDLGKTLTDVANKIVGGEDGKSPLSFLQSILSPNSTDGKSIFIPAGSDVPLLSQLFNKEPPPEFASDTDSKEENENDNKFLKVLAEINKKIFGGKAPDYKLVDSTETGDEETKDGDGTTYYD</sequence>